<name>A0A0E9NB12_SAICN</name>
<organism evidence="11 12">
    <name type="scientific">Saitoella complicata (strain BCRC 22490 / CBS 7301 / JCM 7358 / NBRC 10748 / NRRL Y-17804)</name>
    <dbReference type="NCBI Taxonomy" id="698492"/>
    <lineage>
        <taxon>Eukaryota</taxon>
        <taxon>Fungi</taxon>
        <taxon>Dikarya</taxon>
        <taxon>Ascomycota</taxon>
        <taxon>Taphrinomycotina</taxon>
        <taxon>Taphrinomycotina incertae sedis</taxon>
        <taxon>Saitoella</taxon>
    </lineage>
</organism>
<dbReference type="GO" id="GO:0005739">
    <property type="term" value="C:mitochondrion"/>
    <property type="evidence" value="ECO:0007669"/>
    <property type="project" value="TreeGrafter"/>
</dbReference>
<evidence type="ECO:0000256" key="5">
    <source>
        <dbReference type="ARBA" id="ARBA00023002"/>
    </source>
</evidence>
<dbReference type="GO" id="GO:0042542">
    <property type="term" value="P:response to hydrogen peroxide"/>
    <property type="evidence" value="ECO:0007669"/>
    <property type="project" value="TreeGrafter"/>
</dbReference>
<dbReference type="InterPro" id="IPR024708">
    <property type="entry name" value="Catalase_AS"/>
</dbReference>
<evidence type="ECO:0000256" key="1">
    <source>
        <dbReference type="ARBA" id="ARBA00005329"/>
    </source>
</evidence>
<evidence type="ECO:0000256" key="4">
    <source>
        <dbReference type="ARBA" id="ARBA00022723"/>
    </source>
</evidence>
<dbReference type="Pfam" id="PF06628">
    <property type="entry name" value="Catalase-rel"/>
    <property type="match status" value="1"/>
</dbReference>
<dbReference type="Proteomes" id="UP000033140">
    <property type="component" value="Unassembled WGS sequence"/>
</dbReference>
<dbReference type="EMBL" id="BACD03000007">
    <property type="protein sequence ID" value="GAO47024.1"/>
    <property type="molecule type" value="Genomic_DNA"/>
</dbReference>
<dbReference type="GO" id="GO:0046872">
    <property type="term" value="F:metal ion binding"/>
    <property type="evidence" value="ECO:0007669"/>
    <property type="project" value="UniProtKB-KW"/>
</dbReference>
<dbReference type="InterPro" id="IPR020835">
    <property type="entry name" value="Catalase_sf"/>
</dbReference>
<accession>A0A0E9NB12</accession>
<dbReference type="FunFam" id="2.40.180.10:FF:000001">
    <property type="entry name" value="Catalase"/>
    <property type="match status" value="1"/>
</dbReference>
<dbReference type="PANTHER" id="PTHR11465:SF26">
    <property type="entry name" value="CATALASE 2"/>
    <property type="match status" value="1"/>
</dbReference>
<feature type="domain" description="Catalase core" evidence="10">
    <location>
        <begin position="213"/>
        <end position="605"/>
    </location>
</feature>
<dbReference type="Pfam" id="PF00199">
    <property type="entry name" value="Catalase"/>
    <property type="match status" value="1"/>
</dbReference>
<dbReference type="CDD" id="cd08157">
    <property type="entry name" value="catalase_fungal"/>
    <property type="match status" value="1"/>
</dbReference>
<proteinExistence type="inferred from homology"/>
<evidence type="ECO:0000313" key="12">
    <source>
        <dbReference type="Proteomes" id="UP000033140"/>
    </source>
</evidence>
<dbReference type="InterPro" id="IPR018028">
    <property type="entry name" value="Catalase"/>
</dbReference>
<keyword evidence="7" id="KW-0376">Hydrogen peroxide</keyword>
<evidence type="ECO:0000256" key="3">
    <source>
        <dbReference type="ARBA" id="ARBA00022617"/>
    </source>
</evidence>
<dbReference type="PANTHER" id="PTHR11465">
    <property type="entry name" value="CATALASE"/>
    <property type="match status" value="1"/>
</dbReference>
<evidence type="ECO:0000256" key="7">
    <source>
        <dbReference type="ARBA" id="ARBA00023324"/>
    </source>
</evidence>
<feature type="region of interest" description="Disordered" evidence="9">
    <location>
        <begin position="694"/>
        <end position="713"/>
    </location>
</feature>
<dbReference type="PROSITE" id="PS00438">
    <property type="entry name" value="CATALASE_2"/>
    <property type="match status" value="1"/>
</dbReference>
<dbReference type="GO" id="GO:0042744">
    <property type="term" value="P:hydrogen peroxide catabolic process"/>
    <property type="evidence" value="ECO:0007669"/>
    <property type="project" value="UniProtKB-KW"/>
</dbReference>
<gene>
    <name evidence="11" type="ORF">G7K_1238-t1</name>
</gene>
<feature type="region of interest" description="Disordered" evidence="9">
    <location>
        <begin position="50"/>
        <end position="93"/>
    </location>
</feature>
<evidence type="ECO:0000256" key="2">
    <source>
        <dbReference type="ARBA" id="ARBA00022559"/>
    </source>
</evidence>
<dbReference type="SMART" id="SM01060">
    <property type="entry name" value="Catalase"/>
    <property type="match status" value="1"/>
</dbReference>
<dbReference type="PROSITE" id="PS51402">
    <property type="entry name" value="CATALASE_3"/>
    <property type="match status" value="1"/>
</dbReference>
<dbReference type="Gene3D" id="2.40.180.10">
    <property type="entry name" value="Catalase core domain"/>
    <property type="match status" value="1"/>
</dbReference>
<evidence type="ECO:0000256" key="9">
    <source>
        <dbReference type="SAM" id="MobiDB-lite"/>
    </source>
</evidence>
<evidence type="ECO:0000256" key="8">
    <source>
        <dbReference type="ARBA" id="ARBA00044729"/>
    </source>
</evidence>
<comment type="function">
    <text evidence="8">Catalyzes the degradation of hydrogen peroxide (H(2)O(2)) generated by peroxisomal oxidases to water and oxygen, thereby protecting cells from the toxic effects of hydrogen peroxide.</text>
</comment>
<reference evidence="11 12" key="2">
    <citation type="journal article" date="2014" name="J. Gen. Appl. Microbiol.">
        <title>The early diverging ascomycetous budding yeast Saitoella complicata has three histone deacetylases belonging to the Clr6, Hos2, and Rpd3 lineages.</title>
        <authorList>
            <person name="Nishida H."/>
            <person name="Matsumoto T."/>
            <person name="Kondo S."/>
            <person name="Hamamoto M."/>
            <person name="Yoshikawa H."/>
        </authorList>
    </citation>
    <scope>NUCLEOTIDE SEQUENCE [LARGE SCALE GENOMIC DNA]</scope>
    <source>
        <strain evidence="11 12">NRRL Y-17804</strain>
    </source>
</reference>
<protein>
    <recommendedName>
        <fullName evidence="10">Catalase core domain-containing protein</fullName>
    </recommendedName>
</protein>
<dbReference type="OMA" id="YVKIHFK"/>
<dbReference type="SUPFAM" id="SSF56634">
    <property type="entry name" value="Heme-dependent catalase-like"/>
    <property type="match status" value="1"/>
</dbReference>
<dbReference type="STRING" id="698492.A0A0E9NB12"/>
<reference evidence="11 12" key="1">
    <citation type="journal article" date="2011" name="J. Gen. Appl. Microbiol.">
        <title>Draft genome sequencing of the enigmatic yeast Saitoella complicata.</title>
        <authorList>
            <person name="Nishida H."/>
            <person name="Hamamoto M."/>
            <person name="Sugiyama J."/>
        </authorList>
    </citation>
    <scope>NUCLEOTIDE SEQUENCE [LARGE SCALE GENOMIC DNA]</scope>
    <source>
        <strain evidence="11 12">NRRL Y-17804</strain>
    </source>
</reference>
<dbReference type="InterPro" id="IPR010582">
    <property type="entry name" value="Catalase_immune_responsive"/>
</dbReference>
<keyword evidence="5" id="KW-0560">Oxidoreductase</keyword>
<feature type="compositionally biased region" description="Basic and acidic residues" evidence="9">
    <location>
        <begin position="50"/>
        <end position="75"/>
    </location>
</feature>
<sequence>MRQVTVLHPHYFFPRGIALPTPLQNSCHRKEQHIGAGKIHYPEVTTCAKSKDSLGSHNGRDEDKQTQIKEKEKKRGFGSPVSSPTARGPHDQQSQVAIVGWIGPSASRWQRWRFWAAYRPSDGRRAQHLGWINHPPHCYPYAAPFPTSPPGASHYIVVAQMIDREILFAKETHPERRSLISRSLLPGIVGSDSQRNIIMTGTGVDNNDPPVYTLAEGRPVQDPTASMVLLGDAGKVKGGGLALLADTQLIEALAHFPRERIPERVVHAKAAGAWGEFECTKDITDWCSAAIFSSVGKKTEVLARISTVAGERGSSDTLRDIRGFAVKFKTEEGNYDIVGNDLPVFFIRDPAKFPSLNRSHKRHPQSGVADASMFWDFHNHNQEGVHCLMQLFGPRGVPKSLRNVNAFGNHTFKFGKPEDGSFRYVKIHFKPVDGIKNLTEEEAVKLAGTEPDYHIKDMYNSIERGDFPQWKMMLQVMTPKEAETFRYNIFDITKVWPHSEYPLQEVGILTLNRNADNYFAEIEQAAFSPSTLIPGIAPSADLMLHARMFSYPDAARYRVGPNYQQLPCNAAKNVYSPYQRDGPMRLDGNYGADPDYVRSSFRTIRCGPADVAHSEWVGRVQSYSSDVEPIDWEQPRALWALFKKNGEDEVFVRNLAGHVNKALPEVQKGTVEMFAKVDGEIGRRLGEALEMLGENVDHRKAPPSQTVLDRNRR</sequence>
<keyword evidence="2" id="KW-0575">Peroxidase</keyword>
<feature type="compositionally biased region" description="Polar residues" evidence="9">
    <location>
        <begin position="703"/>
        <end position="713"/>
    </location>
</feature>
<dbReference type="GO" id="GO:0020037">
    <property type="term" value="F:heme binding"/>
    <property type="evidence" value="ECO:0007669"/>
    <property type="project" value="InterPro"/>
</dbReference>
<dbReference type="PRINTS" id="PR00067">
    <property type="entry name" value="CATALASE"/>
</dbReference>
<dbReference type="InterPro" id="IPR011614">
    <property type="entry name" value="Catalase_core"/>
</dbReference>
<reference evidence="11 12" key="3">
    <citation type="journal article" date="2015" name="Genome Announc.">
        <title>Draft Genome Sequence of the Archiascomycetous Yeast Saitoella complicata.</title>
        <authorList>
            <person name="Yamauchi K."/>
            <person name="Kondo S."/>
            <person name="Hamamoto M."/>
            <person name="Takahashi Y."/>
            <person name="Ogura Y."/>
            <person name="Hayashi T."/>
            <person name="Nishida H."/>
        </authorList>
    </citation>
    <scope>NUCLEOTIDE SEQUENCE [LARGE SCALE GENOMIC DNA]</scope>
    <source>
        <strain evidence="11 12">NRRL Y-17804</strain>
    </source>
</reference>
<comment type="similarity">
    <text evidence="1">Belongs to the catalase family.</text>
</comment>
<dbReference type="GO" id="GO:0004096">
    <property type="term" value="F:catalase activity"/>
    <property type="evidence" value="ECO:0007669"/>
    <property type="project" value="UniProtKB-EC"/>
</dbReference>
<comment type="caution">
    <text evidence="11">The sequence shown here is derived from an EMBL/GenBank/DDBJ whole genome shotgun (WGS) entry which is preliminary data.</text>
</comment>
<feature type="compositionally biased region" description="Polar residues" evidence="9">
    <location>
        <begin position="80"/>
        <end position="93"/>
    </location>
</feature>
<keyword evidence="3" id="KW-0349">Heme</keyword>
<keyword evidence="6" id="KW-0408">Iron</keyword>
<keyword evidence="12" id="KW-1185">Reference proteome</keyword>
<dbReference type="AlphaFoldDB" id="A0A0E9NB12"/>
<evidence type="ECO:0000256" key="6">
    <source>
        <dbReference type="ARBA" id="ARBA00023004"/>
    </source>
</evidence>
<evidence type="ECO:0000259" key="10">
    <source>
        <dbReference type="SMART" id="SM01060"/>
    </source>
</evidence>
<evidence type="ECO:0000313" key="11">
    <source>
        <dbReference type="EMBL" id="GAO47024.1"/>
    </source>
</evidence>
<dbReference type="GO" id="GO:0005777">
    <property type="term" value="C:peroxisome"/>
    <property type="evidence" value="ECO:0007669"/>
    <property type="project" value="TreeGrafter"/>
</dbReference>
<keyword evidence="4" id="KW-0479">Metal-binding</keyword>